<dbReference type="GO" id="GO:0005634">
    <property type="term" value="C:nucleus"/>
    <property type="evidence" value="ECO:0000318"/>
    <property type="project" value="GO_Central"/>
</dbReference>
<accession>E9GSJ5</accession>
<dbReference type="Proteomes" id="UP000000305">
    <property type="component" value="Unassembled WGS sequence"/>
</dbReference>
<dbReference type="EMBL" id="GL732562">
    <property type="protein sequence ID" value="EFX77439.1"/>
    <property type="molecule type" value="Genomic_DNA"/>
</dbReference>
<dbReference type="SMART" id="SM00225">
    <property type="entry name" value="BTB"/>
    <property type="match status" value="1"/>
</dbReference>
<dbReference type="SUPFAM" id="SSF54695">
    <property type="entry name" value="POZ domain"/>
    <property type="match status" value="1"/>
</dbReference>
<dbReference type="PROSITE" id="PS50097">
    <property type="entry name" value="BTB"/>
    <property type="match status" value="1"/>
</dbReference>
<dbReference type="GO" id="GO:0030162">
    <property type="term" value="P:regulation of proteolysis"/>
    <property type="evidence" value="ECO:0000318"/>
    <property type="project" value="GO_Central"/>
</dbReference>
<gene>
    <name evidence="2" type="ORF">DAPPUDRAFT_321315</name>
</gene>
<protein>
    <recommendedName>
        <fullName evidence="1">BTB domain-containing protein</fullName>
    </recommendedName>
</protein>
<dbReference type="Pfam" id="PF00651">
    <property type="entry name" value="BTB"/>
    <property type="match status" value="1"/>
</dbReference>
<evidence type="ECO:0000313" key="2">
    <source>
        <dbReference type="EMBL" id="EFX77439.1"/>
    </source>
</evidence>
<dbReference type="PhylomeDB" id="E9GSJ5"/>
<dbReference type="OrthoDB" id="684045at2759"/>
<dbReference type="KEGG" id="dpx:DAPPUDRAFT_321315"/>
<dbReference type="GO" id="GO:0031625">
    <property type="term" value="F:ubiquitin protein ligase binding"/>
    <property type="evidence" value="ECO:0000318"/>
    <property type="project" value="GO_Central"/>
</dbReference>
<feature type="domain" description="BTB" evidence="1">
    <location>
        <begin position="232"/>
        <end position="299"/>
    </location>
</feature>
<dbReference type="eggNOG" id="KOG1987">
    <property type="taxonomic scope" value="Eukaryota"/>
</dbReference>
<keyword evidence="3" id="KW-1185">Reference proteome</keyword>
<dbReference type="FunFam" id="3.30.710.10:FF:000245">
    <property type="entry name" value="Uncharacterized protein"/>
    <property type="match status" value="1"/>
</dbReference>
<dbReference type="GO" id="GO:0005737">
    <property type="term" value="C:cytoplasm"/>
    <property type="evidence" value="ECO:0000318"/>
    <property type="project" value="GO_Central"/>
</dbReference>
<organism evidence="2 3">
    <name type="scientific">Daphnia pulex</name>
    <name type="common">Water flea</name>
    <dbReference type="NCBI Taxonomy" id="6669"/>
    <lineage>
        <taxon>Eukaryota</taxon>
        <taxon>Metazoa</taxon>
        <taxon>Ecdysozoa</taxon>
        <taxon>Arthropoda</taxon>
        <taxon>Crustacea</taxon>
        <taxon>Branchiopoda</taxon>
        <taxon>Diplostraca</taxon>
        <taxon>Cladocera</taxon>
        <taxon>Anomopoda</taxon>
        <taxon>Daphniidae</taxon>
        <taxon>Daphnia</taxon>
    </lineage>
</organism>
<dbReference type="PANTHER" id="PTHR24413">
    <property type="entry name" value="SPECKLE-TYPE POZ PROTEIN"/>
    <property type="match status" value="1"/>
</dbReference>
<dbReference type="InterPro" id="IPR011333">
    <property type="entry name" value="SKP1/BTB/POZ_sf"/>
</dbReference>
<dbReference type="Gene3D" id="3.30.710.10">
    <property type="entry name" value="Potassium Channel Kv1.1, Chain A"/>
    <property type="match status" value="1"/>
</dbReference>
<evidence type="ECO:0000259" key="1">
    <source>
        <dbReference type="PROSITE" id="PS50097"/>
    </source>
</evidence>
<dbReference type="InParanoid" id="E9GSJ5"/>
<name>E9GSJ5_DAPPU</name>
<reference evidence="2 3" key="1">
    <citation type="journal article" date="2011" name="Science">
        <title>The ecoresponsive genome of Daphnia pulex.</title>
        <authorList>
            <person name="Colbourne J.K."/>
            <person name="Pfrender M.E."/>
            <person name="Gilbert D."/>
            <person name="Thomas W.K."/>
            <person name="Tucker A."/>
            <person name="Oakley T.H."/>
            <person name="Tokishita S."/>
            <person name="Aerts A."/>
            <person name="Arnold G.J."/>
            <person name="Basu M.K."/>
            <person name="Bauer D.J."/>
            <person name="Caceres C.E."/>
            <person name="Carmel L."/>
            <person name="Casola C."/>
            <person name="Choi J.H."/>
            <person name="Detter J.C."/>
            <person name="Dong Q."/>
            <person name="Dusheyko S."/>
            <person name="Eads B.D."/>
            <person name="Frohlich T."/>
            <person name="Geiler-Samerotte K.A."/>
            <person name="Gerlach D."/>
            <person name="Hatcher P."/>
            <person name="Jogdeo S."/>
            <person name="Krijgsveld J."/>
            <person name="Kriventseva E.V."/>
            <person name="Kultz D."/>
            <person name="Laforsch C."/>
            <person name="Lindquist E."/>
            <person name="Lopez J."/>
            <person name="Manak J.R."/>
            <person name="Muller J."/>
            <person name="Pangilinan J."/>
            <person name="Patwardhan R.P."/>
            <person name="Pitluck S."/>
            <person name="Pritham E.J."/>
            <person name="Rechtsteiner A."/>
            <person name="Rho M."/>
            <person name="Rogozin I.B."/>
            <person name="Sakarya O."/>
            <person name="Salamov A."/>
            <person name="Schaack S."/>
            <person name="Shapiro H."/>
            <person name="Shiga Y."/>
            <person name="Skalitzky C."/>
            <person name="Smith Z."/>
            <person name="Souvorov A."/>
            <person name="Sung W."/>
            <person name="Tang Z."/>
            <person name="Tsuchiya D."/>
            <person name="Tu H."/>
            <person name="Vos H."/>
            <person name="Wang M."/>
            <person name="Wolf Y.I."/>
            <person name="Yamagata H."/>
            <person name="Yamada T."/>
            <person name="Ye Y."/>
            <person name="Shaw J.R."/>
            <person name="Andrews J."/>
            <person name="Crease T.J."/>
            <person name="Tang H."/>
            <person name="Lucas S.M."/>
            <person name="Robertson H.M."/>
            <person name="Bork P."/>
            <person name="Koonin E.V."/>
            <person name="Zdobnov E.M."/>
            <person name="Grigoriev I.V."/>
            <person name="Lynch M."/>
            <person name="Boore J.L."/>
        </authorList>
    </citation>
    <scope>NUCLEOTIDE SEQUENCE [LARGE SCALE GENOMIC DNA]</scope>
</reference>
<proteinExistence type="predicted"/>
<evidence type="ECO:0000313" key="3">
    <source>
        <dbReference type="Proteomes" id="UP000000305"/>
    </source>
</evidence>
<dbReference type="GO" id="GO:0043161">
    <property type="term" value="P:proteasome-mediated ubiquitin-dependent protein catabolic process"/>
    <property type="evidence" value="ECO:0000318"/>
    <property type="project" value="GO_Central"/>
</dbReference>
<dbReference type="InterPro" id="IPR000210">
    <property type="entry name" value="BTB/POZ_dom"/>
</dbReference>
<dbReference type="HOGENOM" id="CLU_799889_0_0_1"/>
<dbReference type="AlphaFoldDB" id="E9GSJ5"/>
<sequence>MATVKKIKEGLLYISWDAPHNPSSNVYGGYSLRRGQNAGNPIQIQVDVSTLTDVVDSFVFTCQTEEDDEIVVLEMGICIPNKAINRPALIQPGPVPPLTKPNVSTSNPINLTSALGTRQRQSSTRRGVTDPLETVLMTRKPTNQFEWETILIYATKDRVQQKMTFNQSKWTATWDKQCQYCIQEIGCQYCGKSPLGFEILVDLTPDSVISIKKGSQHVLDHLLNLWNTKTLSDVIFNCQGKSVKAHTLILASGSPILAAMFQQNSRENQEKVVAIKDTNPAVFEELLCYIYTGNFNNGRNVDVAELLVAAHKYAVETLKEECALILSRKLTVENAARILDTGPGSSP</sequence>